<evidence type="ECO:0000313" key="2">
    <source>
        <dbReference type="EMBL" id="GBN77197.1"/>
    </source>
</evidence>
<comment type="caution">
    <text evidence="2">The sequence shown here is derived from an EMBL/GenBank/DDBJ whole genome shotgun (WGS) entry which is preliminary data.</text>
</comment>
<sequence length="111" mass="12640">MLSQKSVTYRSAMTVQVIQPDTGQRFSKRMKDTVKPHQTVIRRECSGLVRYSRGFDFAQIRLFCEMRSPCSEKWASSIHMMVSNHCESRSICASAHVAKFCLSSKSGGNNW</sequence>
<dbReference type="Proteomes" id="UP000499080">
    <property type="component" value="Unassembled WGS sequence"/>
</dbReference>
<gene>
    <name evidence="1" type="ORF">AVEN_184027_1</name>
    <name evidence="2" type="ORF">AVEN_213947_1</name>
</gene>
<dbReference type="EMBL" id="BGPR01017751">
    <property type="protein sequence ID" value="GBN77195.1"/>
    <property type="molecule type" value="Genomic_DNA"/>
</dbReference>
<dbReference type="OrthoDB" id="6472808at2759"/>
<proteinExistence type="predicted"/>
<name>A0A4Y2RN11_ARAVE</name>
<evidence type="ECO:0000313" key="1">
    <source>
        <dbReference type="EMBL" id="GBN77195.1"/>
    </source>
</evidence>
<dbReference type="EMBL" id="BGPR01017752">
    <property type="protein sequence ID" value="GBN77197.1"/>
    <property type="molecule type" value="Genomic_DNA"/>
</dbReference>
<dbReference type="AlphaFoldDB" id="A0A4Y2RN11"/>
<organism evidence="2 3">
    <name type="scientific">Araneus ventricosus</name>
    <name type="common">Orbweaver spider</name>
    <name type="synonym">Epeira ventricosa</name>
    <dbReference type="NCBI Taxonomy" id="182803"/>
    <lineage>
        <taxon>Eukaryota</taxon>
        <taxon>Metazoa</taxon>
        <taxon>Ecdysozoa</taxon>
        <taxon>Arthropoda</taxon>
        <taxon>Chelicerata</taxon>
        <taxon>Arachnida</taxon>
        <taxon>Araneae</taxon>
        <taxon>Araneomorphae</taxon>
        <taxon>Entelegynae</taxon>
        <taxon>Araneoidea</taxon>
        <taxon>Araneidae</taxon>
        <taxon>Araneus</taxon>
    </lineage>
</organism>
<reference evidence="2 3" key="1">
    <citation type="journal article" date="2019" name="Sci. Rep.">
        <title>Orb-weaving spider Araneus ventricosus genome elucidates the spidroin gene catalogue.</title>
        <authorList>
            <person name="Kono N."/>
            <person name="Nakamura H."/>
            <person name="Ohtoshi R."/>
            <person name="Moran D.A.P."/>
            <person name="Shinohara A."/>
            <person name="Yoshida Y."/>
            <person name="Fujiwara M."/>
            <person name="Mori M."/>
            <person name="Tomita M."/>
            <person name="Arakawa K."/>
        </authorList>
    </citation>
    <scope>NUCLEOTIDE SEQUENCE [LARGE SCALE GENOMIC DNA]</scope>
</reference>
<keyword evidence="3" id="KW-1185">Reference proteome</keyword>
<evidence type="ECO:0000313" key="3">
    <source>
        <dbReference type="Proteomes" id="UP000499080"/>
    </source>
</evidence>
<accession>A0A4Y2RN11</accession>
<protein>
    <submittedName>
        <fullName evidence="2">Uncharacterized protein</fullName>
    </submittedName>
</protein>